<name>M2TAE9_COCH5</name>
<evidence type="ECO:0000313" key="1">
    <source>
        <dbReference type="EMBL" id="EMD94540.1"/>
    </source>
</evidence>
<protein>
    <submittedName>
        <fullName evidence="1">Uncharacterized protein</fullName>
    </submittedName>
</protein>
<gene>
    <name evidence="1" type="ORF">COCHEDRAFT_1152426</name>
</gene>
<dbReference type="HOGENOM" id="CLU_168407_0_0_1"/>
<organism evidence="1 2">
    <name type="scientific">Cochliobolus heterostrophus (strain C5 / ATCC 48332 / race O)</name>
    <name type="common">Southern corn leaf blight fungus</name>
    <name type="synonym">Bipolaris maydis</name>
    <dbReference type="NCBI Taxonomy" id="701091"/>
    <lineage>
        <taxon>Eukaryota</taxon>
        <taxon>Fungi</taxon>
        <taxon>Dikarya</taxon>
        <taxon>Ascomycota</taxon>
        <taxon>Pezizomycotina</taxon>
        <taxon>Dothideomycetes</taxon>
        <taxon>Pleosporomycetidae</taxon>
        <taxon>Pleosporales</taxon>
        <taxon>Pleosporineae</taxon>
        <taxon>Pleosporaceae</taxon>
        <taxon>Bipolaris</taxon>
    </lineage>
</organism>
<dbReference type="Proteomes" id="UP000016936">
    <property type="component" value="Unassembled WGS sequence"/>
</dbReference>
<dbReference type="STRING" id="701091.M2TAE9"/>
<reference evidence="1 2" key="1">
    <citation type="journal article" date="2012" name="PLoS Pathog.">
        <title>Diverse lifestyles and strategies of plant pathogenesis encoded in the genomes of eighteen Dothideomycetes fungi.</title>
        <authorList>
            <person name="Ohm R.A."/>
            <person name="Feau N."/>
            <person name="Henrissat B."/>
            <person name="Schoch C.L."/>
            <person name="Horwitz B.A."/>
            <person name="Barry K.W."/>
            <person name="Condon B.J."/>
            <person name="Copeland A.C."/>
            <person name="Dhillon B."/>
            <person name="Glaser F."/>
            <person name="Hesse C.N."/>
            <person name="Kosti I."/>
            <person name="LaButti K."/>
            <person name="Lindquist E.A."/>
            <person name="Lucas S."/>
            <person name="Salamov A.A."/>
            <person name="Bradshaw R.E."/>
            <person name="Ciuffetti L."/>
            <person name="Hamelin R.C."/>
            <person name="Kema G.H.J."/>
            <person name="Lawrence C."/>
            <person name="Scott J.A."/>
            <person name="Spatafora J.W."/>
            <person name="Turgeon B.G."/>
            <person name="de Wit P.J.G.M."/>
            <person name="Zhong S."/>
            <person name="Goodwin S.B."/>
            <person name="Grigoriev I.V."/>
        </authorList>
    </citation>
    <scope>NUCLEOTIDE SEQUENCE [LARGE SCALE GENOMIC DNA]</scope>
    <source>
        <strain evidence="2">C5 / ATCC 48332 / race O</strain>
    </source>
</reference>
<dbReference type="AlphaFoldDB" id="M2TAE9"/>
<proteinExistence type="predicted"/>
<evidence type="ECO:0000313" key="2">
    <source>
        <dbReference type="Proteomes" id="UP000016936"/>
    </source>
</evidence>
<sequence length="110" mass="12568">MCPELAPTRAYWNNRIPESDEGLFAEELTNRLRWSVLDTPTAQIVELDNTGRPQWRPLLGAPNYALAEEPIPQPPRSHMLVAFNVVYRADDWFRVDALDERPAPLAIENA</sequence>
<accession>M2TAE9</accession>
<dbReference type="EMBL" id="KB445571">
    <property type="protein sequence ID" value="EMD94540.1"/>
    <property type="molecule type" value="Genomic_DNA"/>
</dbReference>
<reference evidence="2" key="2">
    <citation type="journal article" date="2013" name="PLoS Genet.">
        <title>Comparative genome structure, secondary metabolite, and effector coding capacity across Cochliobolus pathogens.</title>
        <authorList>
            <person name="Condon B.J."/>
            <person name="Leng Y."/>
            <person name="Wu D."/>
            <person name="Bushley K.E."/>
            <person name="Ohm R.A."/>
            <person name="Otillar R."/>
            <person name="Martin J."/>
            <person name="Schackwitz W."/>
            <person name="Grimwood J."/>
            <person name="MohdZainudin N."/>
            <person name="Xue C."/>
            <person name="Wang R."/>
            <person name="Manning V.A."/>
            <person name="Dhillon B."/>
            <person name="Tu Z.J."/>
            <person name="Steffenson B.J."/>
            <person name="Salamov A."/>
            <person name="Sun H."/>
            <person name="Lowry S."/>
            <person name="LaButti K."/>
            <person name="Han J."/>
            <person name="Copeland A."/>
            <person name="Lindquist E."/>
            <person name="Barry K."/>
            <person name="Schmutz J."/>
            <person name="Baker S.E."/>
            <person name="Ciuffetti L.M."/>
            <person name="Grigoriev I.V."/>
            <person name="Zhong S."/>
            <person name="Turgeon B.G."/>
        </authorList>
    </citation>
    <scope>NUCLEOTIDE SEQUENCE [LARGE SCALE GENOMIC DNA]</scope>
    <source>
        <strain evidence="2">C5 / ATCC 48332 / race O</strain>
    </source>
</reference>
<keyword evidence="2" id="KW-1185">Reference proteome</keyword>